<dbReference type="SUPFAM" id="SSF81321">
    <property type="entry name" value="Family A G protein-coupled receptor-like"/>
    <property type="match status" value="1"/>
</dbReference>
<evidence type="ECO:0000256" key="7">
    <source>
        <dbReference type="ARBA" id="ARBA00023224"/>
    </source>
</evidence>
<keyword evidence="2 8" id="KW-0812">Transmembrane</keyword>
<evidence type="ECO:0000256" key="3">
    <source>
        <dbReference type="ARBA" id="ARBA00022989"/>
    </source>
</evidence>
<dbReference type="Proteomes" id="UP000678393">
    <property type="component" value="Unassembled WGS sequence"/>
</dbReference>
<evidence type="ECO:0000313" key="11">
    <source>
        <dbReference type="Proteomes" id="UP000678393"/>
    </source>
</evidence>
<dbReference type="PRINTS" id="PR00237">
    <property type="entry name" value="GPCRRHODOPSN"/>
</dbReference>
<dbReference type="InterPro" id="IPR017452">
    <property type="entry name" value="GPCR_Rhodpsn_7TM"/>
</dbReference>
<keyword evidence="6" id="KW-0675">Receptor</keyword>
<feature type="transmembrane region" description="Helical" evidence="8">
    <location>
        <begin position="73"/>
        <end position="100"/>
    </location>
</feature>
<dbReference type="Gene3D" id="1.20.1070.10">
    <property type="entry name" value="Rhodopsin 7-helix transmembrane proteins"/>
    <property type="match status" value="1"/>
</dbReference>
<dbReference type="GO" id="GO:0004930">
    <property type="term" value="F:G protein-coupled receptor activity"/>
    <property type="evidence" value="ECO:0007669"/>
    <property type="project" value="UniProtKB-KW"/>
</dbReference>
<evidence type="ECO:0000256" key="5">
    <source>
        <dbReference type="ARBA" id="ARBA00023136"/>
    </source>
</evidence>
<evidence type="ECO:0000256" key="1">
    <source>
        <dbReference type="ARBA" id="ARBA00004141"/>
    </source>
</evidence>
<dbReference type="AlphaFoldDB" id="A0A8S3Z353"/>
<evidence type="ECO:0000256" key="6">
    <source>
        <dbReference type="ARBA" id="ARBA00023170"/>
    </source>
</evidence>
<dbReference type="EMBL" id="CAJHNH020001164">
    <property type="protein sequence ID" value="CAG5121792.1"/>
    <property type="molecule type" value="Genomic_DNA"/>
</dbReference>
<comment type="subcellular location">
    <subcellularLocation>
        <location evidence="1">Membrane</location>
        <topology evidence="1">Multi-pass membrane protein</topology>
    </subcellularLocation>
</comment>
<keyword evidence="4" id="KW-0297">G-protein coupled receptor</keyword>
<dbReference type="PANTHER" id="PTHR24235:SF29">
    <property type="entry name" value="GH23382P"/>
    <property type="match status" value="1"/>
</dbReference>
<dbReference type="PROSITE" id="PS50262">
    <property type="entry name" value="G_PROTEIN_RECEP_F1_2"/>
    <property type="match status" value="1"/>
</dbReference>
<keyword evidence="7" id="KW-0807">Transducer</keyword>
<keyword evidence="11" id="KW-1185">Reference proteome</keyword>
<accession>A0A8S3Z353</accession>
<dbReference type="Pfam" id="PF00001">
    <property type="entry name" value="7tm_1"/>
    <property type="match status" value="1"/>
</dbReference>
<evidence type="ECO:0000256" key="2">
    <source>
        <dbReference type="ARBA" id="ARBA00022692"/>
    </source>
</evidence>
<feature type="transmembrane region" description="Helical" evidence="8">
    <location>
        <begin position="112"/>
        <end position="133"/>
    </location>
</feature>
<proteinExistence type="predicted"/>
<organism evidence="10 11">
    <name type="scientific">Candidula unifasciata</name>
    <dbReference type="NCBI Taxonomy" id="100452"/>
    <lineage>
        <taxon>Eukaryota</taxon>
        <taxon>Metazoa</taxon>
        <taxon>Spiralia</taxon>
        <taxon>Lophotrochozoa</taxon>
        <taxon>Mollusca</taxon>
        <taxon>Gastropoda</taxon>
        <taxon>Heterobranchia</taxon>
        <taxon>Euthyneura</taxon>
        <taxon>Panpulmonata</taxon>
        <taxon>Eupulmonata</taxon>
        <taxon>Stylommatophora</taxon>
        <taxon>Helicina</taxon>
        <taxon>Helicoidea</taxon>
        <taxon>Geomitridae</taxon>
        <taxon>Candidula</taxon>
    </lineage>
</organism>
<dbReference type="PANTHER" id="PTHR24235">
    <property type="entry name" value="NEUROPEPTIDE Y RECEPTOR"/>
    <property type="match status" value="1"/>
</dbReference>
<protein>
    <recommendedName>
        <fullName evidence="9">G-protein coupled receptors family 1 profile domain-containing protein</fullName>
    </recommendedName>
</protein>
<feature type="domain" description="G-protein coupled receptors family 1 profile" evidence="9">
    <location>
        <begin position="93"/>
        <end position="164"/>
    </location>
</feature>
<dbReference type="InterPro" id="IPR000276">
    <property type="entry name" value="GPCR_Rhodpsn"/>
</dbReference>
<evidence type="ECO:0000256" key="8">
    <source>
        <dbReference type="SAM" id="Phobius"/>
    </source>
</evidence>
<comment type="caution">
    <text evidence="10">The sequence shown here is derived from an EMBL/GenBank/DDBJ whole genome shotgun (WGS) entry which is preliminary data.</text>
</comment>
<sequence length="164" mass="18324">MHNSSINYSEHIMTVTDVPFSNAKDTLNIVTAGIPHRYIHDKYKDVFLNITVAGSTNDSNDSQTLYPFLRQPIYMVVILSLAYASVFVCAVLGNICVLCVVSKDRRFHSATYYLMANLAVADFIVAIVCQPITLMSNLLTGKMCGLYCCLSEMCMLQYCMCQLC</sequence>
<dbReference type="GO" id="GO:0016020">
    <property type="term" value="C:membrane"/>
    <property type="evidence" value="ECO:0007669"/>
    <property type="project" value="UniProtKB-SubCell"/>
</dbReference>
<keyword evidence="5 8" id="KW-0472">Membrane</keyword>
<dbReference type="OrthoDB" id="5987936at2759"/>
<evidence type="ECO:0000256" key="4">
    <source>
        <dbReference type="ARBA" id="ARBA00023040"/>
    </source>
</evidence>
<reference evidence="10" key="1">
    <citation type="submission" date="2021-04" db="EMBL/GenBank/DDBJ databases">
        <authorList>
            <consortium name="Molecular Ecology Group"/>
        </authorList>
    </citation>
    <scope>NUCLEOTIDE SEQUENCE</scope>
</reference>
<name>A0A8S3Z353_9EUPU</name>
<keyword evidence="3 8" id="KW-1133">Transmembrane helix</keyword>
<gene>
    <name evidence="10" type="ORF">CUNI_LOCUS7350</name>
</gene>
<evidence type="ECO:0000259" key="9">
    <source>
        <dbReference type="PROSITE" id="PS50262"/>
    </source>
</evidence>
<evidence type="ECO:0000313" key="10">
    <source>
        <dbReference type="EMBL" id="CAG5121792.1"/>
    </source>
</evidence>